<dbReference type="Proteomes" id="UP001597053">
    <property type="component" value="Unassembled WGS sequence"/>
</dbReference>
<gene>
    <name evidence="1" type="ORF">ACFQZ8_17630</name>
</gene>
<feature type="non-terminal residue" evidence="1">
    <location>
        <position position="1"/>
    </location>
</feature>
<evidence type="ECO:0000313" key="1">
    <source>
        <dbReference type="EMBL" id="MFD0785730.1"/>
    </source>
</evidence>
<dbReference type="EMBL" id="JBHTHM010000963">
    <property type="protein sequence ID" value="MFD0785730.1"/>
    <property type="molecule type" value="Genomic_DNA"/>
</dbReference>
<keyword evidence="2" id="KW-1185">Reference proteome</keyword>
<name>A0ABW3A4A9_9ACTN</name>
<accession>A0ABW3A4A9</accession>
<evidence type="ECO:0000313" key="2">
    <source>
        <dbReference type="Proteomes" id="UP001597053"/>
    </source>
</evidence>
<comment type="caution">
    <text evidence="1">The sequence shown here is derived from an EMBL/GenBank/DDBJ whole genome shotgun (WGS) entry which is preliminary data.</text>
</comment>
<sequence length="27" mass="2788">TAVYGADDPAEAVRRLRALAERATSGA</sequence>
<reference evidence="2" key="1">
    <citation type="journal article" date="2019" name="Int. J. Syst. Evol. Microbiol.">
        <title>The Global Catalogue of Microorganisms (GCM) 10K type strain sequencing project: providing services to taxonomists for standard genome sequencing and annotation.</title>
        <authorList>
            <consortium name="The Broad Institute Genomics Platform"/>
            <consortium name="The Broad Institute Genome Sequencing Center for Infectious Disease"/>
            <person name="Wu L."/>
            <person name="Ma J."/>
        </authorList>
    </citation>
    <scope>NUCLEOTIDE SEQUENCE [LARGE SCALE GENOMIC DNA]</scope>
    <source>
        <strain evidence="2">JCM 32148</strain>
    </source>
</reference>
<proteinExistence type="predicted"/>
<organism evidence="1 2">
    <name type="scientific">Micromonospora azadirachtae</name>
    <dbReference type="NCBI Taxonomy" id="1970735"/>
    <lineage>
        <taxon>Bacteria</taxon>
        <taxon>Bacillati</taxon>
        <taxon>Actinomycetota</taxon>
        <taxon>Actinomycetes</taxon>
        <taxon>Micromonosporales</taxon>
        <taxon>Micromonosporaceae</taxon>
        <taxon>Micromonospora</taxon>
    </lineage>
</organism>
<protein>
    <submittedName>
        <fullName evidence="1">Ribulose-phosphate 3-epimerase</fullName>
    </submittedName>
</protein>